<reference evidence="1" key="2">
    <citation type="journal article" date="2021" name="PeerJ">
        <title>Extensive microbial diversity within the chicken gut microbiome revealed by metagenomics and culture.</title>
        <authorList>
            <person name="Gilroy R."/>
            <person name="Ravi A."/>
            <person name="Getino M."/>
            <person name="Pursley I."/>
            <person name="Horton D.L."/>
            <person name="Alikhan N.F."/>
            <person name="Baker D."/>
            <person name="Gharbi K."/>
            <person name="Hall N."/>
            <person name="Watson M."/>
            <person name="Adriaenssens E.M."/>
            <person name="Foster-Nyarko E."/>
            <person name="Jarju S."/>
            <person name="Secka A."/>
            <person name="Antonio M."/>
            <person name="Oren A."/>
            <person name="Chaudhuri R.R."/>
            <person name="La Ragione R."/>
            <person name="Hildebrand F."/>
            <person name="Pallen M.J."/>
        </authorList>
    </citation>
    <scope>NUCLEOTIDE SEQUENCE</scope>
    <source>
        <strain evidence="1">ChiBcec2-4451</strain>
    </source>
</reference>
<dbReference type="SMART" id="SM00938">
    <property type="entry name" value="P-II"/>
    <property type="match status" value="1"/>
</dbReference>
<comment type="caution">
    <text evidence="1">The sequence shown here is derived from an EMBL/GenBank/DDBJ whole genome shotgun (WGS) entry which is preliminary data.</text>
</comment>
<evidence type="ECO:0000313" key="2">
    <source>
        <dbReference type="Proteomes" id="UP000886723"/>
    </source>
</evidence>
<dbReference type="InterPro" id="IPR011322">
    <property type="entry name" value="N-reg_PII-like_a/b"/>
</dbReference>
<dbReference type="AlphaFoldDB" id="A0A9D1NW35"/>
<dbReference type="GO" id="GO:0006808">
    <property type="term" value="P:regulation of nitrogen utilization"/>
    <property type="evidence" value="ECO:0007669"/>
    <property type="project" value="InterPro"/>
</dbReference>
<dbReference type="SUPFAM" id="SSF54913">
    <property type="entry name" value="GlnB-like"/>
    <property type="match status" value="2"/>
</dbReference>
<dbReference type="Pfam" id="PF00543">
    <property type="entry name" value="P-II"/>
    <property type="match status" value="1"/>
</dbReference>
<dbReference type="InterPro" id="IPR002187">
    <property type="entry name" value="N-reg_PII"/>
</dbReference>
<reference evidence="1" key="1">
    <citation type="submission" date="2020-10" db="EMBL/GenBank/DDBJ databases">
        <authorList>
            <person name="Gilroy R."/>
        </authorList>
    </citation>
    <scope>NUCLEOTIDE SEQUENCE</scope>
    <source>
        <strain evidence="1">ChiBcec2-4451</strain>
    </source>
</reference>
<dbReference type="Gene3D" id="3.30.70.120">
    <property type="match status" value="1"/>
</dbReference>
<name>A0A9D1NW35_9FIRM</name>
<evidence type="ECO:0000313" key="1">
    <source>
        <dbReference type="EMBL" id="HIV13553.1"/>
    </source>
</evidence>
<organism evidence="1 2">
    <name type="scientific">Candidatus Pullilachnospira stercoravium</name>
    <dbReference type="NCBI Taxonomy" id="2840913"/>
    <lineage>
        <taxon>Bacteria</taxon>
        <taxon>Bacillati</taxon>
        <taxon>Bacillota</taxon>
        <taxon>Clostridia</taxon>
        <taxon>Lachnospirales</taxon>
        <taxon>Lachnospiraceae</taxon>
        <taxon>Lachnospiraceae incertae sedis</taxon>
        <taxon>Candidatus Pullilachnospira</taxon>
    </lineage>
</organism>
<sequence>MSTLYMMMAITKRSIQNRLKELYKRNGLEVTFMTLARGTASNEILDCFGLEATEKLIRFSVVTDRMWRNVKADLEQQIRIDVPGTGIAFVVPLSSIGGRNVLEFLTDGQAFEKEEESVMKNTVYELIVVISNYGHMEEIMEAAREKGAGGGTVIHAKGTGMEKAEKFLGVSIVDEKEIAFIVAKAADKNAIMKSIMDKAGLGSPARAVVFSMPVTDTAGLRLQEVQ</sequence>
<dbReference type="Proteomes" id="UP000886723">
    <property type="component" value="Unassembled WGS sequence"/>
</dbReference>
<dbReference type="PROSITE" id="PS51343">
    <property type="entry name" value="PII_GLNB_DOM"/>
    <property type="match status" value="1"/>
</dbReference>
<dbReference type="EMBL" id="DVON01000220">
    <property type="protein sequence ID" value="HIV13553.1"/>
    <property type="molecule type" value="Genomic_DNA"/>
</dbReference>
<gene>
    <name evidence="1" type="ORF">IAA63_10495</name>
</gene>
<accession>A0A9D1NW35</accession>
<dbReference type="GO" id="GO:0030234">
    <property type="term" value="F:enzyme regulator activity"/>
    <property type="evidence" value="ECO:0007669"/>
    <property type="project" value="InterPro"/>
</dbReference>
<proteinExistence type="predicted"/>
<protein>
    <submittedName>
        <fullName evidence="1">P-II family nitrogen regulator</fullName>
    </submittedName>
</protein>
<dbReference type="InterPro" id="IPR015867">
    <property type="entry name" value="N-reg_PII/ATP_PRibTrfase_C"/>
</dbReference>